<gene>
    <name evidence="3" type="ORF">ACFP2V_09480</name>
</gene>
<dbReference type="EMBL" id="JBHSPC010000023">
    <property type="protein sequence ID" value="MFC5670333.1"/>
    <property type="molecule type" value="Genomic_DNA"/>
</dbReference>
<keyword evidence="4" id="KW-1185">Reference proteome</keyword>
<dbReference type="PANTHER" id="PTHR12521">
    <property type="entry name" value="PROTEIN C6ORF130"/>
    <property type="match status" value="1"/>
</dbReference>
<protein>
    <submittedName>
        <fullName evidence="3">Macro domain-containing protein</fullName>
    </submittedName>
</protein>
<proteinExistence type="predicted"/>
<accession>A0ABW0XIN1</accession>
<comment type="caution">
    <text evidence="3">The sequence shown here is derived from an EMBL/GenBank/DDBJ whole genome shotgun (WGS) entry which is preliminary data.</text>
</comment>
<dbReference type="PANTHER" id="PTHR12521:SF0">
    <property type="entry name" value="ADP-RIBOSE GLYCOHYDROLASE OARD1"/>
    <property type="match status" value="1"/>
</dbReference>
<name>A0ABW0XIN1_9ACTN</name>
<dbReference type="InterPro" id="IPR043472">
    <property type="entry name" value="Macro_dom-like"/>
</dbReference>
<dbReference type="PROSITE" id="PS51154">
    <property type="entry name" value="MACRO"/>
    <property type="match status" value="1"/>
</dbReference>
<organism evidence="3 4">
    <name type="scientific">Streptomyces incanus</name>
    <dbReference type="NCBI Taxonomy" id="887453"/>
    <lineage>
        <taxon>Bacteria</taxon>
        <taxon>Bacillati</taxon>
        <taxon>Actinomycetota</taxon>
        <taxon>Actinomycetes</taxon>
        <taxon>Kitasatosporales</taxon>
        <taxon>Streptomycetaceae</taxon>
        <taxon>Streptomyces</taxon>
    </lineage>
</organism>
<dbReference type="CDD" id="cd02901">
    <property type="entry name" value="Macro_Poa1p-like"/>
    <property type="match status" value="1"/>
</dbReference>
<feature type="domain" description="Macro" evidence="2">
    <location>
        <begin position="2"/>
        <end position="168"/>
    </location>
</feature>
<dbReference type="InterPro" id="IPR002589">
    <property type="entry name" value="Macro_dom"/>
</dbReference>
<evidence type="ECO:0000259" key="2">
    <source>
        <dbReference type="PROSITE" id="PS51154"/>
    </source>
</evidence>
<dbReference type="RefSeq" id="WP_381208398.1">
    <property type="nucleotide sequence ID" value="NZ_JBHSPC010000023.1"/>
</dbReference>
<dbReference type="SUPFAM" id="SSF52949">
    <property type="entry name" value="Macro domain-like"/>
    <property type="match status" value="1"/>
</dbReference>
<evidence type="ECO:0000313" key="4">
    <source>
        <dbReference type="Proteomes" id="UP001596183"/>
    </source>
</evidence>
<dbReference type="InterPro" id="IPR050892">
    <property type="entry name" value="ADP-ribose_metab_enzymes"/>
</dbReference>
<comment type="catalytic activity">
    <reaction evidence="1">
        <text>an N-(ADP-alpha-D-ribosyl)-thymidine in DNA + H2O = a thymidine in DNA + ADP-D-ribose</text>
        <dbReference type="Rhea" id="RHEA:71655"/>
        <dbReference type="Rhea" id="RHEA-COMP:13556"/>
        <dbReference type="Rhea" id="RHEA-COMP:18051"/>
        <dbReference type="ChEBI" id="CHEBI:15377"/>
        <dbReference type="ChEBI" id="CHEBI:57967"/>
        <dbReference type="ChEBI" id="CHEBI:137386"/>
        <dbReference type="ChEBI" id="CHEBI:191199"/>
    </reaction>
    <physiologicalReaction direction="left-to-right" evidence="1">
        <dbReference type="Rhea" id="RHEA:71656"/>
    </physiologicalReaction>
</comment>
<dbReference type="SMART" id="SM00506">
    <property type="entry name" value="A1pp"/>
    <property type="match status" value="1"/>
</dbReference>
<evidence type="ECO:0000313" key="3">
    <source>
        <dbReference type="EMBL" id="MFC5670333.1"/>
    </source>
</evidence>
<sequence>MAKEIGPSKGRTAMITRGTGNLLLADVDALVNTVNTVGVMGKGIALQFKRAYPENFKDYKASCERGDATAGRMHVHEVGQMAGPRFIINFPTKRHWRAPSRIEDIASGLVALRDEIVERGIGSIAVPPLGCGNGGLSWREVEPMIRQALGTIPGVEVRVWEPSGAPSAASVPNATEAPPMNRERAAFLAALNRYIHSGISRGLAFEPRVSLLEAHKVAYFLQKLQLPLGLRFEKGIYGPYSHPLDRAVSAMEGHFTAGYGDGTSGAQAVLEIDKDSVGEAERLLEQYPEFEGIAEKFHMLTAGFEDAFGMELLSTVLFAAEELVTPPPNPDAVAACISGWNERKQRLFTRAHVRTAWQRLSEVGLLPSHEPGSPA</sequence>
<dbReference type="Proteomes" id="UP001596183">
    <property type="component" value="Unassembled WGS sequence"/>
</dbReference>
<evidence type="ECO:0000256" key="1">
    <source>
        <dbReference type="ARBA" id="ARBA00035885"/>
    </source>
</evidence>
<reference evidence="4" key="1">
    <citation type="journal article" date="2019" name="Int. J. Syst. Evol. Microbiol.">
        <title>The Global Catalogue of Microorganisms (GCM) 10K type strain sequencing project: providing services to taxonomists for standard genome sequencing and annotation.</title>
        <authorList>
            <consortium name="The Broad Institute Genomics Platform"/>
            <consortium name="The Broad Institute Genome Sequencing Center for Infectious Disease"/>
            <person name="Wu L."/>
            <person name="Ma J."/>
        </authorList>
    </citation>
    <scope>NUCLEOTIDE SEQUENCE [LARGE SCALE GENOMIC DNA]</scope>
    <source>
        <strain evidence="4">JCM 13852</strain>
    </source>
</reference>
<dbReference type="Pfam" id="PF01661">
    <property type="entry name" value="Macro"/>
    <property type="match status" value="1"/>
</dbReference>
<dbReference type="Gene3D" id="3.40.220.10">
    <property type="entry name" value="Leucine Aminopeptidase, subunit E, domain 1"/>
    <property type="match status" value="1"/>
</dbReference>